<dbReference type="Pfam" id="PF13672">
    <property type="entry name" value="PP2C_2"/>
    <property type="match status" value="1"/>
</dbReference>
<dbReference type="AlphaFoldDB" id="A0A317RB81"/>
<keyword evidence="3" id="KW-1185">Reference proteome</keyword>
<dbReference type="InterPro" id="IPR001932">
    <property type="entry name" value="PPM-type_phosphatase-like_dom"/>
</dbReference>
<comment type="caution">
    <text evidence="2">The sequence shown here is derived from an EMBL/GenBank/DDBJ whole genome shotgun (WGS) entry which is preliminary data.</text>
</comment>
<dbReference type="RefSeq" id="WP_040436111.1">
    <property type="nucleotide sequence ID" value="NZ_ALEE01000269.1"/>
</dbReference>
<evidence type="ECO:0000313" key="3">
    <source>
        <dbReference type="Proteomes" id="UP000246483"/>
    </source>
</evidence>
<dbReference type="Proteomes" id="UP000246483">
    <property type="component" value="Unassembled WGS sequence"/>
</dbReference>
<dbReference type="SMART" id="SM00331">
    <property type="entry name" value="PP2C_SIG"/>
    <property type="match status" value="1"/>
</dbReference>
<name>A0A317RB81_9BURK</name>
<dbReference type="PANTHER" id="PTHR47992">
    <property type="entry name" value="PROTEIN PHOSPHATASE"/>
    <property type="match status" value="1"/>
</dbReference>
<protein>
    <submittedName>
        <fullName evidence="2">Protein phosphatase</fullName>
    </submittedName>
</protein>
<sequence>MASDPPSEFHALTDRGRVRPANEDAVAVHPAVGLMLLADGMGGYNAGEVAAQMAVEGVGRAMETWLQGPEGQAATAAEARARLEACIQDANQAILAAARSQPQCAGMGTTLVAGLLHGERLLLAHIGDSRCYRLRAGELQQLTRDHSWLQEQIDAGVLTPVEAALSGLRNLVTRALGVEEPAPLEMQEFDTQPGDLYLLCSDGLTDRMQPKEIAELARAPVSLADKAERLVALANALGGRDNISVVLAQLPPAPGEAFP</sequence>
<dbReference type="PROSITE" id="PS51746">
    <property type="entry name" value="PPM_2"/>
    <property type="match status" value="1"/>
</dbReference>
<dbReference type="InterPro" id="IPR036457">
    <property type="entry name" value="PPM-type-like_dom_sf"/>
</dbReference>
<proteinExistence type="predicted"/>
<dbReference type="EMBL" id="QGUB01000003">
    <property type="protein sequence ID" value="PWW46764.1"/>
    <property type="molecule type" value="Genomic_DNA"/>
</dbReference>
<dbReference type="CDD" id="cd00143">
    <property type="entry name" value="PP2Cc"/>
    <property type="match status" value="1"/>
</dbReference>
<dbReference type="SMART" id="SM00332">
    <property type="entry name" value="PP2Cc"/>
    <property type="match status" value="1"/>
</dbReference>
<dbReference type="Gene3D" id="3.60.40.10">
    <property type="entry name" value="PPM-type phosphatase domain"/>
    <property type="match status" value="1"/>
</dbReference>
<evidence type="ECO:0000259" key="1">
    <source>
        <dbReference type="PROSITE" id="PS51746"/>
    </source>
</evidence>
<gene>
    <name evidence="2" type="ORF">DFR36_10339</name>
</gene>
<dbReference type="InterPro" id="IPR015655">
    <property type="entry name" value="PP2C"/>
</dbReference>
<reference evidence="2 3" key="1">
    <citation type="submission" date="2018-05" db="EMBL/GenBank/DDBJ databases">
        <title>Genomic Encyclopedia of Type Strains, Phase IV (KMG-IV): sequencing the most valuable type-strain genomes for metagenomic binning, comparative biology and taxonomic classification.</title>
        <authorList>
            <person name="Goeker M."/>
        </authorList>
    </citation>
    <scope>NUCLEOTIDE SEQUENCE [LARGE SCALE GENOMIC DNA]</scope>
    <source>
        <strain evidence="2 3">DSM 26006</strain>
    </source>
</reference>
<dbReference type="NCBIfam" id="NF033484">
    <property type="entry name" value="Stp1_PP2C_phos"/>
    <property type="match status" value="1"/>
</dbReference>
<dbReference type="OrthoDB" id="9801841at2"/>
<accession>A0A317RB81</accession>
<dbReference type="GO" id="GO:0004722">
    <property type="term" value="F:protein serine/threonine phosphatase activity"/>
    <property type="evidence" value="ECO:0007669"/>
    <property type="project" value="InterPro"/>
</dbReference>
<organism evidence="2 3">
    <name type="scientific">Melaminivora alkalimesophila</name>
    <dbReference type="NCBI Taxonomy" id="1165852"/>
    <lineage>
        <taxon>Bacteria</taxon>
        <taxon>Pseudomonadati</taxon>
        <taxon>Pseudomonadota</taxon>
        <taxon>Betaproteobacteria</taxon>
        <taxon>Burkholderiales</taxon>
        <taxon>Comamonadaceae</taxon>
        <taxon>Melaminivora</taxon>
    </lineage>
</organism>
<feature type="domain" description="PPM-type phosphatase" evidence="1">
    <location>
        <begin position="8"/>
        <end position="250"/>
    </location>
</feature>
<dbReference type="SUPFAM" id="SSF81606">
    <property type="entry name" value="PP2C-like"/>
    <property type="match status" value="1"/>
</dbReference>
<evidence type="ECO:0000313" key="2">
    <source>
        <dbReference type="EMBL" id="PWW46764.1"/>
    </source>
</evidence>